<gene>
    <name evidence="21" type="ORF">E3P99_01770</name>
</gene>
<dbReference type="NCBIfam" id="TIGR01258">
    <property type="entry name" value="pgm_1"/>
    <property type="match status" value="2"/>
</dbReference>
<dbReference type="InterPro" id="IPR004529">
    <property type="entry name" value="Phe-tRNA-synth_IIc_asu"/>
</dbReference>
<keyword evidence="22" id="KW-1185">Reference proteome</keyword>
<dbReference type="InterPro" id="IPR037518">
    <property type="entry name" value="MPN"/>
</dbReference>
<evidence type="ECO:0000256" key="8">
    <source>
        <dbReference type="ARBA" id="ARBA00022801"/>
    </source>
</evidence>
<dbReference type="SUPFAM" id="SSF102712">
    <property type="entry name" value="JAB1/MPN domain"/>
    <property type="match status" value="1"/>
</dbReference>
<dbReference type="InterPro" id="IPR056263">
    <property type="entry name" value="RPN11_C"/>
</dbReference>
<dbReference type="Pfam" id="PF23594">
    <property type="entry name" value="RPN11_C"/>
    <property type="match status" value="1"/>
</dbReference>
<dbReference type="Pfam" id="PF00300">
    <property type="entry name" value="His_Phos_1"/>
    <property type="match status" value="1"/>
</dbReference>
<dbReference type="EMBL" id="SPNW01000022">
    <property type="protein sequence ID" value="TIA90043.1"/>
    <property type="molecule type" value="Genomic_DNA"/>
</dbReference>
<dbReference type="GO" id="GO:0006508">
    <property type="term" value="P:proteolysis"/>
    <property type="evidence" value="ECO:0007669"/>
    <property type="project" value="UniProtKB-KW"/>
</dbReference>
<dbReference type="NCBIfam" id="NF003210">
    <property type="entry name" value="PRK04172.1"/>
    <property type="match status" value="1"/>
</dbReference>
<keyword evidence="7" id="KW-0547">Nucleotide-binding</keyword>
<dbReference type="InterPro" id="IPR000555">
    <property type="entry name" value="JAMM/MPN+_dom"/>
</dbReference>
<dbReference type="Pfam" id="PF01398">
    <property type="entry name" value="JAB"/>
    <property type="match status" value="1"/>
</dbReference>
<evidence type="ECO:0000259" key="19">
    <source>
        <dbReference type="PROSITE" id="PS50249"/>
    </source>
</evidence>
<dbReference type="CDD" id="cd07067">
    <property type="entry name" value="HP_PGM_like"/>
    <property type="match status" value="1"/>
</dbReference>
<name>A0A4V4LTM3_9BASI</name>
<dbReference type="PROSITE" id="PS50862">
    <property type="entry name" value="AA_TRNA_LIGASE_II"/>
    <property type="match status" value="1"/>
</dbReference>
<evidence type="ECO:0000256" key="4">
    <source>
        <dbReference type="ARBA" id="ARBA00022598"/>
    </source>
</evidence>
<dbReference type="InterPro" id="IPR045864">
    <property type="entry name" value="aa-tRNA-synth_II/BPL/LPL"/>
</dbReference>
<evidence type="ECO:0000256" key="9">
    <source>
        <dbReference type="ARBA" id="ARBA00022833"/>
    </source>
</evidence>
<dbReference type="InterPro" id="IPR005952">
    <property type="entry name" value="Phosphogly_mut1"/>
</dbReference>
<keyword evidence="10" id="KW-0067">ATP-binding</keyword>
<evidence type="ECO:0000256" key="13">
    <source>
        <dbReference type="ARBA" id="ARBA00023049"/>
    </source>
</evidence>
<keyword evidence="12" id="KW-0648">Protein biosynthesis</keyword>
<feature type="binding site" evidence="17">
    <location>
        <begin position="908"/>
        <end position="909"/>
    </location>
    <ligand>
        <name>substrate</name>
    </ligand>
</feature>
<evidence type="ECO:0000256" key="16">
    <source>
        <dbReference type="ARBA" id="ARBA00023235"/>
    </source>
</evidence>
<organism evidence="21 22">
    <name type="scientific">Wallemia hederae</name>
    <dbReference type="NCBI Taxonomy" id="1540922"/>
    <lineage>
        <taxon>Eukaryota</taxon>
        <taxon>Fungi</taxon>
        <taxon>Dikarya</taxon>
        <taxon>Basidiomycota</taxon>
        <taxon>Wallemiomycotina</taxon>
        <taxon>Wallemiomycetes</taxon>
        <taxon>Wallemiales</taxon>
        <taxon>Wallemiaceae</taxon>
        <taxon>Wallemia</taxon>
    </lineage>
</organism>
<evidence type="ECO:0000256" key="6">
    <source>
        <dbReference type="ARBA" id="ARBA00022723"/>
    </source>
</evidence>
<dbReference type="InterPro" id="IPR029033">
    <property type="entry name" value="His_PPase_superfam"/>
</dbReference>
<comment type="subcellular location">
    <subcellularLocation>
        <location evidence="1">Cytoplasm</location>
    </subcellularLocation>
</comment>
<evidence type="ECO:0000256" key="15">
    <source>
        <dbReference type="ARBA" id="ARBA00023152"/>
    </source>
</evidence>
<evidence type="ECO:0000256" key="3">
    <source>
        <dbReference type="ARBA" id="ARBA00012028"/>
    </source>
</evidence>
<evidence type="ECO:0000256" key="17">
    <source>
        <dbReference type="PIRSR" id="PIRSR613078-2"/>
    </source>
</evidence>
<dbReference type="GO" id="GO:0008237">
    <property type="term" value="F:metallopeptidase activity"/>
    <property type="evidence" value="ECO:0007669"/>
    <property type="project" value="UniProtKB-KW"/>
</dbReference>
<comment type="similarity">
    <text evidence="2">Belongs to the phosphoglycerate mutase family. BPG-dependent PGAM subfamily.</text>
</comment>
<dbReference type="GO" id="GO:0005524">
    <property type="term" value="F:ATP binding"/>
    <property type="evidence" value="ECO:0007669"/>
    <property type="project" value="UniProtKB-KW"/>
</dbReference>
<keyword evidence="4" id="KW-0436">Ligase</keyword>
<keyword evidence="6" id="KW-0479">Metal-binding</keyword>
<evidence type="ECO:0000256" key="5">
    <source>
        <dbReference type="ARBA" id="ARBA00022670"/>
    </source>
</evidence>
<dbReference type="Gene3D" id="3.40.50.1240">
    <property type="entry name" value="Phosphoglycerate mutase-like"/>
    <property type="match status" value="1"/>
</dbReference>
<dbReference type="InterPro" id="IPR013078">
    <property type="entry name" value="His_Pase_superF_clade-1"/>
</dbReference>
<dbReference type="Pfam" id="PF01409">
    <property type="entry name" value="tRNA-synt_2d"/>
    <property type="match status" value="1"/>
</dbReference>
<dbReference type="EC" id="5.4.2.11" evidence="3"/>
<reference evidence="21 22" key="1">
    <citation type="submission" date="2019-03" db="EMBL/GenBank/DDBJ databases">
        <title>Sequencing 23 genomes of Wallemia ichthyophaga.</title>
        <authorList>
            <person name="Gostincar C."/>
        </authorList>
    </citation>
    <scope>NUCLEOTIDE SEQUENCE [LARGE SCALE GENOMIC DNA]</scope>
    <source>
        <strain evidence="21 22">EXF-5753</strain>
    </source>
</reference>
<dbReference type="GO" id="GO:0005737">
    <property type="term" value="C:cytoplasm"/>
    <property type="evidence" value="ECO:0007669"/>
    <property type="project" value="UniProtKB-SubCell"/>
</dbReference>
<dbReference type="GO" id="GO:0046872">
    <property type="term" value="F:metal ion binding"/>
    <property type="evidence" value="ECO:0007669"/>
    <property type="project" value="UniProtKB-KW"/>
</dbReference>
<dbReference type="GO" id="GO:0006432">
    <property type="term" value="P:phenylalanyl-tRNA aminoacylation"/>
    <property type="evidence" value="ECO:0007669"/>
    <property type="project" value="InterPro"/>
</dbReference>
<keyword evidence="8" id="KW-0378">Hydrolase</keyword>
<keyword evidence="14" id="KW-0030">Aminoacyl-tRNA synthetase</keyword>
<dbReference type="PROSITE" id="PS50249">
    <property type="entry name" value="MPN"/>
    <property type="match status" value="1"/>
</dbReference>
<protein>
    <recommendedName>
        <fullName evidence="3">phosphoglycerate mutase (2,3-diphosphoglycerate-dependent)</fullName>
        <ecNumber evidence="3">5.4.2.11</ecNumber>
    </recommendedName>
</protein>
<evidence type="ECO:0000256" key="18">
    <source>
        <dbReference type="PIRSR" id="PIRSR613078-3"/>
    </source>
</evidence>
<dbReference type="Gene3D" id="3.30.1370.240">
    <property type="match status" value="1"/>
</dbReference>
<dbReference type="CDD" id="cd00496">
    <property type="entry name" value="PheRS_alpha_core"/>
    <property type="match status" value="1"/>
</dbReference>
<evidence type="ECO:0000313" key="22">
    <source>
        <dbReference type="Proteomes" id="UP000310189"/>
    </source>
</evidence>
<feature type="binding site" evidence="17">
    <location>
        <begin position="815"/>
        <end position="816"/>
    </location>
    <ligand>
        <name>substrate</name>
    </ligand>
</feature>
<keyword evidence="13" id="KW-0482">Metalloprotease</keyword>
<dbReference type="SMART" id="SM00855">
    <property type="entry name" value="PGAM"/>
    <property type="match status" value="1"/>
</dbReference>
<dbReference type="GO" id="GO:0004826">
    <property type="term" value="F:phenylalanine-tRNA ligase activity"/>
    <property type="evidence" value="ECO:0007669"/>
    <property type="project" value="InterPro"/>
</dbReference>
<dbReference type="Gene3D" id="1.10.10.2330">
    <property type="match status" value="1"/>
</dbReference>
<evidence type="ECO:0000256" key="12">
    <source>
        <dbReference type="ARBA" id="ARBA00022917"/>
    </source>
</evidence>
<dbReference type="Pfam" id="PF18553">
    <property type="entry name" value="PheRS_DBD3"/>
    <property type="match status" value="1"/>
</dbReference>
<dbReference type="Gene3D" id="1.10.10.2320">
    <property type="match status" value="1"/>
</dbReference>
<dbReference type="InterPro" id="IPR006195">
    <property type="entry name" value="aa-tRNA-synth_II"/>
</dbReference>
<dbReference type="AlphaFoldDB" id="A0A4V4LTM3"/>
<dbReference type="InterPro" id="IPR040725">
    <property type="entry name" value="PheRS_DBD3"/>
</dbReference>
<keyword evidence="16" id="KW-0413">Isomerase</keyword>
<feature type="binding site" evidence="17">
    <location>
        <position position="892"/>
    </location>
    <ligand>
        <name>substrate</name>
    </ligand>
</feature>
<dbReference type="FunFam" id="3.30.930.10:FF:000028">
    <property type="entry name" value="Phenylalanyl-tRNA synthetase alpha chain"/>
    <property type="match status" value="1"/>
</dbReference>
<evidence type="ECO:0000256" key="10">
    <source>
        <dbReference type="ARBA" id="ARBA00022840"/>
    </source>
</evidence>
<dbReference type="Proteomes" id="UP000310189">
    <property type="component" value="Unassembled WGS sequence"/>
</dbReference>
<proteinExistence type="inferred from homology"/>
<dbReference type="FunFam" id="3.40.140.10:FF:000026">
    <property type="entry name" value="26S proteasome non-ATPase regulatory subunit 14"/>
    <property type="match status" value="1"/>
</dbReference>
<feature type="binding site" evidence="17">
    <location>
        <position position="854"/>
    </location>
    <ligand>
        <name>substrate</name>
    </ligand>
</feature>
<dbReference type="GO" id="GO:0006096">
    <property type="term" value="P:glycolytic process"/>
    <property type="evidence" value="ECO:0007669"/>
    <property type="project" value="UniProtKB-KW"/>
</dbReference>
<evidence type="ECO:0000259" key="20">
    <source>
        <dbReference type="PROSITE" id="PS50862"/>
    </source>
</evidence>
<evidence type="ECO:0000313" key="21">
    <source>
        <dbReference type="EMBL" id="TIA90043.1"/>
    </source>
</evidence>
<keyword evidence="5" id="KW-0645">Protease</keyword>
<dbReference type="OrthoDB" id="238316at2759"/>
<dbReference type="SUPFAM" id="SSF53254">
    <property type="entry name" value="Phosphoglycerate mutase-like"/>
    <property type="match status" value="1"/>
</dbReference>
<evidence type="ECO:0000256" key="14">
    <source>
        <dbReference type="ARBA" id="ARBA00023146"/>
    </source>
</evidence>
<keyword evidence="15" id="KW-0324">Glycolysis</keyword>
<feature type="domain" description="MPN" evidence="19">
    <location>
        <begin position="529"/>
        <end position="664"/>
    </location>
</feature>
<dbReference type="SUPFAM" id="SSF55681">
    <property type="entry name" value="Class II aaRS and biotin synthetases"/>
    <property type="match status" value="1"/>
</dbReference>
<keyword evidence="9" id="KW-0862">Zinc</keyword>
<feature type="domain" description="Aminoacyl-transfer RNA synthetases class-II family profile" evidence="20">
    <location>
        <begin position="233"/>
        <end position="481"/>
    </location>
</feature>
<evidence type="ECO:0000256" key="1">
    <source>
        <dbReference type="ARBA" id="ARBA00004496"/>
    </source>
</evidence>
<dbReference type="Gene3D" id="3.40.140.10">
    <property type="entry name" value="Cytidine Deaminase, domain 2"/>
    <property type="match status" value="1"/>
</dbReference>
<comment type="caution">
    <text evidence="21">The sequence shown here is derived from an EMBL/GenBank/DDBJ whole genome shotgun (WGS) entry which is preliminary data.</text>
</comment>
<dbReference type="HAMAP" id="MF_01039">
    <property type="entry name" value="PGAM_GpmA"/>
    <property type="match status" value="1"/>
</dbReference>
<keyword evidence="11" id="KW-0460">Magnesium</keyword>
<feature type="binding site" evidence="17">
    <location>
        <begin position="954"/>
        <end position="955"/>
    </location>
    <ligand>
        <name>substrate</name>
    </ligand>
</feature>
<dbReference type="PANTHER" id="PTHR11931">
    <property type="entry name" value="PHOSPHOGLYCERATE MUTASE"/>
    <property type="match status" value="1"/>
</dbReference>
<evidence type="ECO:0000256" key="7">
    <source>
        <dbReference type="ARBA" id="ARBA00022741"/>
    </source>
</evidence>
<dbReference type="InterPro" id="IPR002319">
    <property type="entry name" value="Phenylalanyl-tRNA_Synthase"/>
</dbReference>
<feature type="site" description="Transition state stabilizer" evidence="18">
    <location>
        <position position="953"/>
    </location>
</feature>
<evidence type="ECO:0000256" key="11">
    <source>
        <dbReference type="ARBA" id="ARBA00022842"/>
    </source>
</evidence>
<dbReference type="GO" id="GO:0004619">
    <property type="term" value="F:phosphoglycerate mutase activity"/>
    <property type="evidence" value="ECO:0007669"/>
    <property type="project" value="UniProtKB-EC"/>
</dbReference>
<dbReference type="NCBIfam" id="TIGR00468">
    <property type="entry name" value="pheS"/>
    <property type="match status" value="1"/>
</dbReference>
<dbReference type="Gene3D" id="3.30.930.10">
    <property type="entry name" value="Bira Bifunctional Protein, Domain 2"/>
    <property type="match status" value="1"/>
</dbReference>
<dbReference type="GO" id="GO:0000049">
    <property type="term" value="F:tRNA binding"/>
    <property type="evidence" value="ECO:0007669"/>
    <property type="project" value="InterPro"/>
</dbReference>
<dbReference type="CDD" id="cd08069">
    <property type="entry name" value="MPN_RPN11_CSN5"/>
    <property type="match status" value="1"/>
</dbReference>
<accession>A0A4V4LTM3</accession>
<dbReference type="SMART" id="SM00232">
    <property type="entry name" value="JAB_MPN"/>
    <property type="match status" value="1"/>
</dbReference>
<sequence>METEQLQKFVLAELNRAGSVEDSRKLYYAPISRNLDQPDDSLVLQSSLQGLQSKEMIEYKNHETYSYSLSDEALDLIKNGSHEARVWGCLSFDEGMDPKQIIQKVGATSAKVGQGRAFKQNWIKKVDNKFFKNVTEIEDVTANNLLYIQANNTLGDEKELGELKKRKLIKPKKLLHFSISKGAQYAPELITFETDLTSDMLIDGSWKNKSFKKYNFDAAGALPQGGALHPLLKVREEFRNIFFEMGFQEMPTNQFVESCFWNFDSLFVPQQHVARELQDTFYIKEPKVAGVSDAAYYNKVKTVHESGGFGSIGYRAPFSEDETKRLVLRTHTTATSAQCLYKLAKQEGGFKPAKLFSIDRVFRNEAVDATHLAEFHQVEGVIADRNLTLGDLIGFMEVFFKKMGMSQLRFKPAYNPYTEPSLEIFAHHDGLGKWVEIGNSGMFRPEMLAPMGLPDDVHVLGFGLSLERPTMIKYGINNIRDLVGHKVDIEQVEKSEAEMDINALLAQARGGAQSNPSGDNPTADNGETVHISSLALLKMLKHGRAGVPMEVMGLCLGEFVDDTTIHVTDVFAMPQSGTTVSVESVDHVFQTKMLSMLKQTGRSEMVVGWYHSHPGFGCWLSSVDINTQQSFEQLNPRAVAIVVDPIQSVKGKVVADAFRLIDAQNALLGHESRQSTSNVGQLIKPSIQGLIHGVGRHYYSLAIQYRKSKAEERMLSSLSGKAWTKGLELEQADTFRKNNEGAVDKFKSLADQYGKSVAEELTLTPEQLATRHVGKQDPKRHLEEHVTKSLEASTVQMLGMGVLTKSEWNKKNLFTGWVDVQLTEKGEQEAKLGGERLKASNTKFDYAYTSALQRAQKTLAIIQNEIGQTDLPVTKDQALNERHYGELQGLNKDDARQKWGDEQVLVWRRSYDVPPPGDNAESLELTAKRVLPYWEKTILPQLAAGKNILIAAHGNSLRALIMDIEKLSGEQVVGLELATGVPIQYDLDVVDGQVKVLSKKIFNQ</sequence>
<evidence type="ECO:0000256" key="2">
    <source>
        <dbReference type="ARBA" id="ARBA00006717"/>
    </source>
</evidence>
<feature type="binding site" evidence="17">
    <location>
        <begin position="881"/>
        <end position="884"/>
    </location>
    <ligand>
        <name>substrate</name>
    </ligand>
</feature>